<dbReference type="GO" id="GO:0050518">
    <property type="term" value="F:2-C-methyl-D-erythritol 4-phosphate cytidylyltransferase activity"/>
    <property type="evidence" value="ECO:0007669"/>
    <property type="project" value="UniProtKB-UniRule"/>
</dbReference>
<dbReference type="InterPro" id="IPR050088">
    <property type="entry name" value="IspD/TarI_cytidylyltransf_bact"/>
</dbReference>
<comment type="pathway">
    <text evidence="2 7">Isoprenoid biosynthesis; isopentenyl diphosphate biosynthesis via DXP pathway; isopentenyl diphosphate from 1-deoxy-D-xylulose 5-phosphate: step 2/6.</text>
</comment>
<dbReference type="PANTHER" id="PTHR32125:SF4">
    <property type="entry name" value="2-C-METHYL-D-ERYTHRITOL 4-PHOSPHATE CYTIDYLYLTRANSFERASE, CHLOROPLASTIC"/>
    <property type="match status" value="1"/>
</dbReference>
<proteinExistence type="inferred from homology"/>
<dbReference type="EMBL" id="MFYX01000033">
    <property type="protein sequence ID" value="OGK06295.1"/>
    <property type="molecule type" value="Genomic_DNA"/>
</dbReference>
<dbReference type="GO" id="GO:0019288">
    <property type="term" value="P:isopentenyl diphosphate biosynthetic process, methylerythritol 4-phosphate pathway"/>
    <property type="evidence" value="ECO:0007669"/>
    <property type="project" value="UniProtKB-UniRule"/>
</dbReference>
<dbReference type="Pfam" id="PF01128">
    <property type="entry name" value="IspD"/>
    <property type="match status" value="1"/>
</dbReference>
<name>A0A1F7FHV0_UNCRA</name>
<evidence type="ECO:0000256" key="3">
    <source>
        <dbReference type="ARBA" id="ARBA00009789"/>
    </source>
</evidence>
<evidence type="ECO:0000256" key="4">
    <source>
        <dbReference type="ARBA" id="ARBA00022679"/>
    </source>
</evidence>
<dbReference type="EC" id="2.7.7.60" evidence="7"/>
<evidence type="ECO:0000256" key="5">
    <source>
        <dbReference type="ARBA" id="ARBA00022695"/>
    </source>
</evidence>
<accession>A0A1F7FHV0</accession>
<keyword evidence="5 7" id="KW-0548">Nucleotidyltransferase</keyword>
<evidence type="ECO:0000313" key="8">
    <source>
        <dbReference type="EMBL" id="OGK06295.1"/>
    </source>
</evidence>
<keyword evidence="6 7" id="KW-0414">Isoprene biosynthesis</keyword>
<feature type="site" description="Positions MEP for the nucleophilic attack" evidence="7">
    <location>
        <position position="152"/>
    </location>
</feature>
<reference evidence="8 9" key="1">
    <citation type="journal article" date="2016" name="Nat. Commun.">
        <title>Thousands of microbial genomes shed light on interconnected biogeochemical processes in an aquifer system.</title>
        <authorList>
            <person name="Anantharaman K."/>
            <person name="Brown C.T."/>
            <person name="Hug L.A."/>
            <person name="Sharon I."/>
            <person name="Castelle C.J."/>
            <person name="Probst A.J."/>
            <person name="Thomas B.C."/>
            <person name="Singh A."/>
            <person name="Wilkins M.J."/>
            <person name="Karaoz U."/>
            <person name="Brodie E.L."/>
            <person name="Williams K.H."/>
            <person name="Hubbard S.S."/>
            <person name="Banfield J.F."/>
        </authorList>
    </citation>
    <scope>NUCLEOTIDE SEQUENCE [LARGE SCALE GENOMIC DNA]</scope>
</reference>
<dbReference type="Gene3D" id="3.90.550.10">
    <property type="entry name" value="Spore Coat Polysaccharide Biosynthesis Protein SpsA, Chain A"/>
    <property type="match status" value="1"/>
</dbReference>
<dbReference type="UniPathway" id="UPA00056">
    <property type="reaction ID" value="UER00093"/>
</dbReference>
<comment type="catalytic activity">
    <reaction evidence="1 7">
        <text>2-C-methyl-D-erythritol 4-phosphate + CTP + H(+) = 4-CDP-2-C-methyl-D-erythritol + diphosphate</text>
        <dbReference type="Rhea" id="RHEA:13429"/>
        <dbReference type="ChEBI" id="CHEBI:15378"/>
        <dbReference type="ChEBI" id="CHEBI:33019"/>
        <dbReference type="ChEBI" id="CHEBI:37563"/>
        <dbReference type="ChEBI" id="CHEBI:57823"/>
        <dbReference type="ChEBI" id="CHEBI:58262"/>
        <dbReference type="EC" id="2.7.7.60"/>
    </reaction>
</comment>
<dbReference type="Proteomes" id="UP000179243">
    <property type="component" value="Unassembled WGS sequence"/>
</dbReference>
<dbReference type="PANTHER" id="PTHR32125">
    <property type="entry name" value="2-C-METHYL-D-ERYTHRITOL 4-PHOSPHATE CYTIDYLYLTRANSFERASE, CHLOROPLASTIC"/>
    <property type="match status" value="1"/>
</dbReference>
<dbReference type="InterPro" id="IPR001228">
    <property type="entry name" value="IspD"/>
</dbReference>
<dbReference type="SUPFAM" id="SSF53448">
    <property type="entry name" value="Nucleotide-diphospho-sugar transferases"/>
    <property type="match status" value="1"/>
</dbReference>
<evidence type="ECO:0000313" key="9">
    <source>
        <dbReference type="Proteomes" id="UP000179243"/>
    </source>
</evidence>
<dbReference type="AlphaFoldDB" id="A0A1F7FHV0"/>
<dbReference type="InterPro" id="IPR034683">
    <property type="entry name" value="IspD/TarI"/>
</dbReference>
<dbReference type="FunFam" id="3.90.550.10:FF:000003">
    <property type="entry name" value="2-C-methyl-D-erythritol 4-phosphate cytidylyltransferase"/>
    <property type="match status" value="1"/>
</dbReference>
<protein>
    <recommendedName>
        <fullName evidence="7">2-C-methyl-D-erythritol 4-phosphate cytidylyltransferase</fullName>
        <ecNumber evidence="7">2.7.7.60</ecNumber>
    </recommendedName>
    <alternativeName>
        <fullName evidence="7">4-diphosphocytidyl-2C-methyl-D-erythritol synthase</fullName>
    </alternativeName>
    <alternativeName>
        <fullName evidence="7">MEP cytidylyltransferase</fullName>
        <shortName evidence="7">MCT</shortName>
    </alternativeName>
</protein>
<organism evidence="8 9">
    <name type="scientific">Candidatus Raymondbacteria bacterium RIFOXYD12_FULL_49_13</name>
    <dbReference type="NCBI Taxonomy" id="1817890"/>
    <lineage>
        <taxon>Bacteria</taxon>
        <taxon>Raymondiibacteriota</taxon>
    </lineage>
</organism>
<evidence type="ECO:0000256" key="6">
    <source>
        <dbReference type="ARBA" id="ARBA00023229"/>
    </source>
</evidence>
<evidence type="ECO:0000256" key="1">
    <source>
        <dbReference type="ARBA" id="ARBA00001282"/>
    </source>
</evidence>
<gene>
    <name evidence="7" type="primary">ispD</name>
    <name evidence="8" type="ORF">A2519_08455</name>
</gene>
<comment type="function">
    <text evidence="7">Catalyzes the formation of 4-diphosphocytidyl-2-C-methyl-D-erythritol from CTP and 2-C-methyl-D-erythritol 4-phosphate (MEP).</text>
</comment>
<dbReference type="InterPro" id="IPR018294">
    <property type="entry name" value="ISPD_synthase_CS"/>
</dbReference>
<evidence type="ECO:0000256" key="2">
    <source>
        <dbReference type="ARBA" id="ARBA00004787"/>
    </source>
</evidence>
<dbReference type="NCBIfam" id="TIGR00453">
    <property type="entry name" value="ispD"/>
    <property type="match status" value="1"/>
</dbReference>
<feature type="site" description="Transition state stabilizer" evidence="7">
    <location>
        <position position="22"/>
    </location>
</feature>
<feature type="site" description="Transition state stabilizer" evidence="7">
    <location>
        <position position="15"/>
    </location>
</feature>
<evidence type="ECO:0000256" key="7">
    <source>
        <dbReference type="HAMAP-Rule" id="MF_00108"/>
    </source>
</evidence>
<feature type="site" description="Positions MEP for the nucleophilic attack" evidence="7">
    <location>
        <position position="208"/>
    </location>
</feature>
<dbReference type="PROSITE" id="PS01295">
    <property type="entry name" value="ISPD"/>
    <property type="match status" value="1"/>
</dbReference>
<comment type="similarity">
    <text evidence="3 7">Belongs to the IspD/TarI cytidylyltransferase family. IspD subfamily.</text>
</comment>
<sequence>MKAAVIIPAGGSGKRMGAAIEKQFLKIGGVSILDRCLAVFNKHPQIMEIVVVVPEKRVAPLSAALKKKFRKITAIVAGGKERTHSVSNGFRALTKKYPVVLTHDAVRPFVTPDIITRSIDACRKYDGLTIAVPAKDTIKKVRGTRIEATLTRDELWQVQTPQAFRYKVLEHALRFALDKKMTATDDCAIAERLGYNMHVVMGAYANIKITTKEDLVFGRTLCQQ</sequence>
<dbReference type="InterPro" id="IPR029044">
    <property type="entry name" value="Nucleotide-diphossugar_trans"/>
</dbReference>
<comment type="caution">
    <text evidence="8">The sequence shown here is derived from an EMBL/GenBank/DDBJ whole genome shotgun (WGS) entry which is preliminary data.</text>
</comment>
<keyword evidence="4 7" id="KW-0808">Transferase</keyword>
<dbReference type="CDD" id="cd02516">
    <property type="entry name" value="CDP-ME_synthetase"/>
    <property type="match status" value="1"/>
</dbReference>
<dbReference type="HAMAP" id="MF_00108">
    <property type="entry name" value="IspD"/>
    <property type="match status" value="1"/>
</dbReference>